<dbReference type="EMBL" id="KL197721">
    <property type="protein sequence ID" value="KDQ56800.1"/>
    <property type="molecule type" value="Genomic_DNA"/>
</dbReference>
<feature type="region of interest" description="Disordered" evidence="1">
    <location>
        <begin position="27"/>
        <end position="68"/>
    </location>
</feature>
<feature type="region of interest" description="Disordered" evidence="1">
    <location>
        <begin position="361"/>
        <end position="392"/>
    </location>
</feature>
<evidence type="ECO:0000313" key="3">
    <source>
        <dbReference type="EMBL" id="KDQ56800.1"/>
    </source>
</evidence>
<dbReference type="STRING" id="933084.A0A067PSJ5"/>
<evidence type="ECO:0000313" key="4">
    <source>
        <dbReference type="Proteomes" id="UP000027265"/>
    </source>
</evidence>
<dbReference type="HOGENOM" id="CLU_057147_2_0_1"/>
<feature type="compositionally biased region" description="Basic and acidic residues" evidence="1">
    <location>
        <begin position="377"/>
        <end position="391"/>
    </location>
</feature>
<dbReference type="AlphaFoldDB" id="A0A067PSJ5"/>
<evidence type="ECO:0000256" key="2">
    <source>
        <dbReference type="SAM" id="Phobius"/>
    </source>
</evidence>
<evidence type="ECO:0000256" key="1">
    <source>
        <dbReference type="SAM" id="MobiDB-lite"/>
    </source>
</evidence>
<sequence length="404" mass="42760">MHIPQEDHSDSQDGDFDARFLGTMSIFPRKGGGGGGHGGGGHSSGGKGGKGGSSSKGGGSASGVKLGSLTGVPSGKTVSAYSAGGGKWFTLGSTSPFSGRLAGGGTRAQVYGNSRYGSGYPYGGYGTYIDNRPLPYVFYPVPIYPHYYGSDTYENYNATQRPGGNLTVAILRAPSFPNTTEVYRIVGDQLSVSAVLAAVVSDCKVQNTTLSLFNATDGTGAWPLPEQIVQWYRASSFGLSLDSYDNSAALPSNMPASNNSLPLPLSDDTPLPSGLNQTYLHCLNTTIGASVPLVDPPWKPTAAQIVAMVFGGLSCLLSTVALFIQLWVIFKPLWVKFADWCGIPEWKARRAARKQYSPPEDRPYIVVDGPQPAGSELTKDHEAGDGEETKEWVLPTLEFPTPNL</sequence>
<keyword evidence="4" id="KW-1185">Reference proteome</keyword>
<proteinExistence type="predicted"/>
<keyword evidence="2" id="KW-0472">Membrane</keyword>
<dbReference type="Proteomes" id="UP000027265">
    <property type="component" value="Unassembled WGS sequence"/>
</dbReference>
<keyword evidence="2" id="KW-1133">Transmembrane helix</keyword>
<name>A0A067PSJ5_9AGAM</name>
<protein>
    <submittedName>
        <fullName evidence="3">Uncharacterized protein</fullName>
    </submittedName>
</protein>
<feature type="transmembrane region" description="Helical" evidence="2">
    <location>
        <begin position="305"/>
        <end position="330"/>
    </location>
</feature>
<accession>A0A067PSJ5</accession>
<organism evidence="3 4">
    <name type="scientific">Jaapia argillacea MUCL 33604</name>
    <dbReference type="NCBI Taxonomy" id="933084"/>
    <lineage>
        <taxon>Eukaryota</taxon>
        <taxon>Fungi</taxon>
        <taxon>Dikarya</taxon>
        <taxon>Basidiomycota</taxon>
        <taxon>Agaricomycotina</taxon>
        <taxon>Agaricomycetes</taxon>
        <taxon>Agaricomycetidae</taxon>
        <taxon>Jaapiales</taxon>
        <taxon>Jaapiaceae</taxon>
        <taxon>Jaapia</taxon>
    </lineage>
</organism>
<feature type="compositionally biased region" description="Gly residues" evidence="1">
    <location>
        <begin position="30"/>
        <end position="61"/>
    </location>
</feature>
<reference evidence="4" key="1">
    <citation type="journal article" date="2014" name="Proc. Natl. Acad. Sci. U.S.A.">
        <title>Extensive sampling of basidiomycete genomes demonstrates inadequacy of the white-rot/brown-rot paradigm for wood decay fungi.</title>
        <authorList>
            <person name="Riley R."/>
            <person name="Salamov A.A."/>
            <person name="Brown D.W."/>
            <person name="Nagy L.G."/>
            <person name="Floudas D."/>
            <person name="Held B.W."/>
            <person name="Levasseur A."/>
            <person name="Lombard V."/>
            <person name="Morin E."/>
            <person name="Otillar R."/>
            <person name="Lindquist E.A."/>
            <person name="Sun H."/>
            <person name="LaButti K.M."/>
            <person name="Schmutz J."/>
            <person name="Jabbour D."/>
            <person name="Luo H."/>
            <person name="Baker S.E."/>
            <person name="Pisabarro A.G."/>
            <person name="Walton J.D."/>
            <person name="Blanchette R.A."/>
            <person name="Henrissat B."/>
            <person name="Martin F."/>
            <person name="Cullen D."/>
            <person name="Hibbett D.S."/>
            <person name="Grigoriev I.V."/>
        </authorList>
    </citation>
    <scope>NUCLEOTIDE SEQUENCE [LARGE SCALE GENOMIC DNA]</scope>
    <source>
        <strain evidence="4">MUCL 33604</strain>
    </source>
</reference>
<dbReference type="OrthoDB" id="3365917at2759"/>
<keyword evidence="2" id="KW-0812">Transmembrane</keyword>
<dbReference type="InParanoid" id="A0A067PSJ5"/>
<gene>
    <name evidence="3" type="ORF">JAAARDRAFT_301744</name>
</gene>